<evidence type="ECO:0000313" key="1">
    <source>
        <dbReference type="EMBL" id="EEE05977.1"/>
    </source>
</evidence>
<name>B9BU59_9BURK</name>
<proteinExistence type="predicted"/>
<comment type="caution">
    <text evidence="1">The sequence shown here is derived from an EMBL/GenBank/DDBJ whole genome shotgun (WGS) entry which is preliminary data.</text>
</comment>
<organism evidence="1 2">
    <name type="scientific">Burkholderia multivorans CGD2</name>
    <dbReference type="NCBI Taxonomy" id="513052"/>
    <lineage>
        <taxon>Bacteria</taxon>
        <taxon>Pseudomonadati</taxon>
        <taxon>Pseudomonadota</taxon>
        <taxon>Betaproteobacteria</taxon>
        <taxon>Burkholderiales</taxon>
        <taxon>Burkholderiaceae</taxon>
        <taxon>Burkholderia</taxon>
        <taxon>Burkholderia cepacia complex</taxon>
    </lineage>
</organism>
<reference evidence="1 2" key="1">
    <citation type="journal article" date="2012" name="J. Bacteriol.">
        <title>Draft Genome Sequence Determination for Cystic Fibrosis and Chronic Granulomatous Disease Burkholderia multivorans Isolates.</title>
        <authorList>
            <person name="Varga J.J."/>
            <person name="Losada L."/>
            <person name="Zelazny A.M."/>
            <person name="Brinkac L."/>
            <person name="Harkins D."/>
            <person name="Radune D."/>
            <person name="Hostetler J."/>
            <person name="Sampaio E.P."/>
            <person name="Ronning C.M."/>
            <person name="Nierman W.C."/>
            <person name="Greenberg D.E."/>
            <person name="Holland S.M."/>
            <person name="Goldberg J.B."/>
        </authorList>
    </citation>
    <scope>NUCLEOTIDE SEQUENCE [LARGE SCALE GENOMIC DNA]</scope>
    <source>
        <strain evidence="1 2">CGD2</strain>
    </source>
</reference>
<gene>
    <name evidence="1" type="ORF">BURMUCGD2_0607</name>
</gene>
<accession>B9BU59</accession>
<sequence length="48" mass="5580">MRHRAGRPPARVAGAYQFRELVLFWSRFLRPKRVVRAPGMRAQADRSG</sequence>
<dbReference type="AlphaFoldDB" id="B9BU59"/>
<dbReference type="Proteomes" id="UP000004535">
    <property type="component" value="Unassembled WGS sequence"/>
</dbReference>
<protein>
    <submittedName>
        <fullName evidence="1">Uncharacterized protein</fullName>
    </submittedName>
</protein>
<evidence type="ECO:0000313" key="2">
    <source>
        <dbReference type="Proteomes" id="UP000004535"/>
    </source>
</evidence>
<dbReference type="EMBL" id="ACFC01000008">
    <property type="protein sequence ID" value="EEE05977.1"/>
    <property type="molecule type" value="Genomic_DNA"/>
</dbReference>